<feature type="compositionally biased region" description="Polar residues" evidence="8">
    <location>
        <begin position="297"/>
        <end position="308"/>
    </location>
</feature>
<dbReference type="EC" id="3.1.4.1" evidence="7"/>
<evidence type="ECO:0000259" key="10">
    <source>
        <dbReference type="PROSITE" id="PS51908"/>
    </source>
</evidence>
<dbReference type="InterPro" id="IPR006642">
    <property type="entry name" value="Rad18_UBZ4"/>
</dbReference>
<evidence type="ECO:0000256" key="3">
    <source>
        <dbReference type="ARBA" id="ARBA00022771"/>
    </source>
</evidence>
<dbReference type="PANTHER" id="PTHR15749">
    <property type="entry name" value="FANCONI-ASSOCIATED NUCLEASE 1"/>
    <property type="match status" value="1"/>
</dbReference>
<feature type="domain" description="UBZ4-type" evidence="10">
    <location>
        <begin position="51"/>
        <end position="79"/>
    </location>
</feature>
<keyword evidence="5 6" id="KW-0234">DNA repair</keyword>
<dbReference type="PROSITE" id="PS51908">
    <property type="entry name" value="ZF_UBZ4"/>
    <property type="match status" value="1"/>
</dbReference>
<keyword evidence="9" id="KW-0472">Membrane</keyword>
<accession>A0ABN9CXT5</accession>
<keyword evidence="3 6" id="KW-0863">Zinc-finger</keyword>
<comment type="caution">
    <text evidence="11">The sequence shown here is derived from an EMBL/GenBank/DDBJ whole genome shotgun (WGS) entry which is preliminary data.</text>
</comment>
<feature type="compositionally biased region" description="Low complexity" evidence="8">
    <location>
        <begin position="15"/>
        <end position="24"/>
    </location>
</feature>
<dbReference type="InterPro" id="IPR049126">
    <property type="entry name" value="FAN1-like_TPR"/>
</dbReference>
<evidence type="ECO:0000256" key="1">
    <source>
        <dbReference type="ARBA" id="ARBA00022723"/>
    </source>
</evidence>
<keyword evidence="7" id="KW-0540">Nuclease</keyword>
<organism evidence="11 12">
    <name type="scientific">Staurois parvus</name>
    <dbReference type="NCBI Taxonomy" id="386267"/>
    <lineage>
        <taxon>Eukaryota</taxon>
        <taxon>Metazoa</taxon>
        <taxon>Chordata</taxon>
        <taxon>Craniata</taxon>
        <taxon>Vertebrata</taxon>
        <taxon>Euteleostomi</taxon>
        <taxon>Amphibia</taxon>
        <taxon>Batrachia</taxon>
        <taxon>Anura</taxon>
        <taxon>Neobatrachia</taxon>
        <taxon>Ranoidea</taxon>
        <taxon>Ranidae</taxon>
        <taxon>Staurois</taxon>
    </lineage>
</organism>
<sequence length="704" mass="80178">MSQTKTPEKKKRRSLSLSKNRNNSTPVIGSSNQPTASPSILTLFKNAPPAKLSCPLCGEMVPRFSLNKHIDEECSKAKSEDDDIILVEDEKPVQLSSTTASPLPQEFETEATKTVRRIDQCKKTTNTKQDSPYFRDVSSVTDIPKDVKVVKTVSLGSLSSKLSQRYQTLRAESKEGADCLDDLSEDSVNKNIFHKEFPPSKSNGNSNNLHSDDSTYCTDKVTLPLSLDTVSDTSEVYSDRKHDPVVHDDGPKILPFNSEDLFYKPDSISESLKRKLVSHPSSKTNNGKKAKFRDPQEASSDQCASTKNFAEPLDVSSSEDEISLLPMEDSNVFEFLKPRDTDGQDEADKGSIKENASEFDRQPYYLRNFLMVLQTVMENEEDMSLFNEEDTSTLTAFNQMSAGGQKLYVRLFQRKLNWIKMNKIEYSEIGSDLTPYIEELIRNGFLQSDRELEDLTEALDLLSAPELKNLAKSFHLKNPNAQKQQLVEEFMKLSKQRSIFSMAKNQSGIASAILKKAKDSAGRAVRVCRAPRAVFCRVLLLFSLTQSMEVEEAASGGQSLLSIVLMVNMGRMTFPKYTVQRSMKIFQDREDLIRYESAMHKLVDIVVTMTNGNWKEAHVLYLNAKEIWDQLKNEPTLRYHAELPLYLRCFTVGWVYTRILCRGVEIFQRLHLYEVWYFWPLSLIFPFSFFCITAYEDIRCVLYM</sequence>
<reference evidence="11" key="1">
    <citation type="submission" date="2023-05" db="EMBL/GenBank/DDBJ databases">
        <authorList>
            <person name="Stuckert A."/>
        </authorList>
    </citation>
    <scope>NUCLEOTIDE SEQUENCE</scope>
</reference>
<feature type="region of interest" description="Disordered" evidence="8">
    <location>
        <begin position="274"/>
        <end position="318"/>
    </location>
</feature>
<feature type="transmembrane region" description="Helical" evidence="9">
    <location>
        <begin position="676"/>
        <end position="695"/>
    </location>
</feature>
<evidence type="ECO:0000256" key="9">
    <source>
        <dbReference type="SAM" id="Phobius"/>
    </source>
</evidence>
<feature type="region of interest" description="Disordered" evidence="8">
    <location>
        <begin position="1"/>
        <end position="40"/>
    </location>
</feature>
<keyword evidence="9" id="KW-0812">Transmembrane</keyword>
<dbReference type="Proteomes" id="UP001162483">
    <property type="component" value="Unassembled WGS sequence"/>
</dbReference>
<dbReference type="InterPro" id="IPR049125">
    <property type="entry name" value="FAN1-like_WH"/>
</dbReference>
<comment type="similarity">
    <text evidence="7">Belongs to the FAN1 family.</text>
</comment>
<keyword evidence="7" id="KW-0378">Hydrolase</keyword>
<comment type="subcellular location">
    <subcellularLocation>
        <location evidence="7">Nucleus</location>
    </subcellularLocation>
</comment>
<comment type="catalytic activity">
    <reaction evidence="7">
        <text>Hydrolytically removes 5'-nucleotides successively from the 3'-hydroxy termini of 3'-hydroxy-terminated oligonucleotides.</text>
        <dbReference type="EC" id="3.1.4.1"/>
    </reaction>
</comment>
<feature type="compositionally biased region" description="Polar residues" evidence="8">
    <location>
        <begin position="25"/>
        <end position="40"/>
    </location>
</feature>
<keyword evidence="1 7" id="KW-0479">Metal-binding</keyword>
<evidence type="ECO:0000256" key="4">
    <source>
        <dbReference type="ARBA" id="ARBA00022833"/>
    </source>
</evidence>
<evidence type="ECO:0000313" key="12">
    <source>
        <dbReference type="Proteomes" id="UP001162483"/>
    </source>
</evidence>
<dbReference type="Pfam" id="PF21170">
    <property type="entry name" value="FAN1_TPR"/>
    <property type="match status" value="1"/>
</dbReference>
<evidence type="ECO:0000256" key="7">
    <source>
        <dbReference type="RuleBase" id="RU365033"/>
    </source>
</evidence>
<dbReference type="InterPro" id="IPR049132">
    <property type="entry name" value="FAN1-like_euk"/>
</dbReference>
<dbReference type="EMBL" id="CATNWA010013071">
    <property type="protein sequence ID" value="CAI9564544.1"/>
    <property type="molecule type" value="Genomic_DNA"/>
</dbReference>
<proteinExistence type="inferred from homology"/>
<comment type="function">
    <text evidence="7">Nuclease required for the repair of DNA interstrand cross-links (ICL). Acts as a 5'-3' exonuclease that anchors at a cut end of DNA and cleaves DNA successively at every third nucleotide, allowing to excise an ICL from one strand through flanking incisions.</text>
</comment>
<keyword evidence="12" id="KW-1185">Reference proteome</keyword>
<name>A0ABN9CXT5_9NEOB</name>
<keyword evidence="7" id="KW-0460">Magnesium</keyword>
<evidence type="ECO:0000256" key="8">
    <source>
        <dbReference type="SAM" id="MobiDB-lite"/>
    </source>
</evidence>
<comment type="cofactor">
    <cofactor evidence="7">
        <name>Mg(2+)</name>
        <dbReference type="ChEBI" id="CHEBI:18420"/>
    </cofactor>
    <cofactor evidence="7">
        <name>Mn(2+)</name>
        <dbReference type="ChEBI" id="CHEBI:29035"/>
    </cofactor>
</comment>
<keyword evidence="7" id="KW-0539">Nucleus</keyword>
<dbReference type="PANTHER" id="PTHR15749:SF4">
    <property type="entry name" value="FANCONI-ASSOCIATED NUCLEASE 1"/>
    <property type="match status" value="1"/>
</dbReference>
<dbReference type="InterPro" id="IPR049138">
    <property type="entry name" value="Fan1_SAP_met"/>
</dbReference>
<keyword evidence="9" id="KW-1133">Transmembrane helix</keyword>
<dbReference type="InterPro" id="IPR033315">
    <property type="entry name" value="Fan1-like"/>
</dbReference>
<gene>
    <name evidence="11" type="ORF">SPARVUS_LOCUS5925637</name>
</gene>
<evidence type="ECO:0000256" key="6">
    <source>
        <dbReference type="PROSITE-ProRule" id="PRU01256"/>
    </source>
</evidence>
<dbReference type="SMART" id="SM00734">
    <property type="entry name" value="ZnF_Rad18"/>
    <property type="match status" value="1"/>
</dbReference>
<keyword evidence="4" id="KW-0862">Zinc</keyword>
<evidence type="ECO:0000313" key="11">
    <source>
        <dbReference type="EMBL" id="CAI9564544.1"/>
    </source>
</evidence>
<keyword evidence="2 6" id="KW-0227">DNA damage</keyword>
<keyword evidence="7" id="KW-0464">Manganese</keyword>
<evidence type="ECO:0000256" key="5">
    <source>
        <dbReference type="ARBA" id="ARBA00023204"/>
    </source>
</evidence>
<evidence type="ECO:0000256" key="2">
    <source>
        <dbReference type="ARBA" id="ARBA00022763"/>
    </source>
</evidence>
<dbReference type="Pfam" id="PF21169">
    <property type="entry name" value="Fan1_SAP"/>
    <property type="match status" value="1"/>
</dbReference>
<dbReference type="CDD" id="cd22326">
    <property type="entry name" value="FAN1-like"/>
    <property type="match status" value="1"/>
</dbReference>
<dbReference type="Pfam" id="PF21315">
    <property type="entry name" value="FAN1_HTH"/>
    <property type="match status" value="1"/>
</dbReference>
<protein>
    <recommendedName>
        <fullName evidence="7">Fanconi-associated nuclease</fullName>
        <ecNumber evidence="7">3.1.4.1</ecNumber>
    </recommendedName>
</protein>